<protein>
    <submittedName>
        <fullName evidence="6">OmpA family protein</fullName>
    </submittedName>
</protein>
<feature type="domain" description="OmpA-like" evidence="5">
    <location>
        <begin position="35"/>
        <end position="151"/>
    </location>
</feature>
<comment type="caution">
    <text evidence="6">The sequence shown here is derived from an EMBL/GenBank/DDBJ whole genome shotgun (WGS) entry which is preliminary data.</text>
</comment>
<dbReference type="InterPro" id="IPR006665">
    <property type="entry name" value="OmpA-like"/>
</dbReference>
<evidence type="ECO:0000256" key="1">
    <source>
        <dbReference type="ARBA" id="ARBA00004442"/>
    </source>
</evidence>
<dbReference type="Pfam" id="PF00691">
    <property type="entry name" value="OmpA"/>
    <property type="match status" value="1"/>
</dbReference>
<dbReference type="OrthoDB" id="9782229at2"/>
<dbReference type="PROSITE" id="PS51123">
    <property type="entry name" value="OMPA_2"/>
    <property type="match status" value="1"/>
</dbReference>
<dbReference type="CDD" id="cd07185">
    <property type="entry name" value="OmpA_C-like"/>
    <property type="match status" value="1"/>
</dbReference>
<gene>
    <name evidence="6" type="ORF">FPZ43_11385</name>
</gene>
<dbReference type="PRINTS" id="PR01021">
    <property type="entry name" value="OMPADOMAIN"/>
</dbReference>
<evidence type="ECO:0000256" key="2">
    <source>
        <dbReference type="ARBA" id="ARBA00023136"/>
    </source>
</evidence>
<evidence type="ECO:0000256" key="4">
    <source>
        <dbReference type="PROSITE-ProRule" id="PRU00473"/>
    </source>
</evidence>
<reference evidence="6 7" key="1">
    <citation type="submission" date="2019-07" db="EMBL/GenBank/DDBJ databases">
        <authorList>
            <person name="Kim J."/>
        </authorList>
    </citation>
    <scope>NUCLEOTIDE SEQUENCE [LARGE SCALE GENOMIC DNA]</scope>
    <source>
        <strain evidence="7">dk17</strain>
    </source>
</reference>
<proteinExistence type="predicted"/>
<dbReference type="InterPro" id="IPR036737">
    <property type="entry name" value="OmpA-like_sf"/>
</dbReference>
<accession>A0A563UC14</accession>
<dbReference type="GO" id="GO:0009279">
    <property type="term" value="C:cell outer membrane"/>
    <property type="evidence" value="ECO:0007669"/>
    <property type="project" value="UniProtKB-SubCell"/>
</dbReference>
<sequence length="152" mass="16656">MKVKVPGLLLAIILNVSILLAASKPQASMRLGKKRLTNIEALTKNIEFEFCKATISDGDRLQLNDLAAFLTKNNYAIALRGHADAIGTYIGNWKMSEARADVIKAYLVNKGVAAERIVTTAFGSTIPIANNRTSKGRQKNRRVEMRLKEIGG</sequence>
<evidence type="ECO:0000313" key="6">
    <source>
        <dbReference type="EMBL" id="TWR28866.1"/>
    </source>
</evidence>
<dbReference type="Gene3D" id="3.30.1330.60">
    <property type="entry name" value="OmpA-like domain"/>
    <property type="match status" value="1"/>
</dbReference>
<dbReference type="Proteomes" id="UP000320042">
    <property type="component" value="Unassembled WGS sequence"/>
</dbReference>
<dbReference type="AlphaFoldDB" id="A0A563UC14"/>
<evidence type="ECO:0000256" key="3">
    <source>
        <dbReference type="ARBA" id="ARBA00023237"/>
    </source>
</evidence>
<dbReference type="PANTHER" id="PTHR30329:SF21">
    <property type="entry name" value="LIPOPROTEIN YIAD-RELATED"/>
    <property type="match status" value="1"/>
</dbReference>
<keyword evidence="3" id="KW-0998">Cell outer membrane</keyword>
<evidence type="ECO:0000259" key="5">
    <source>
        <dbReference type="PROSITE" id="PS51123"/>
    </source>
</evidence>
<dbReference type="RefSeq" id="WP_146382051.1">
    <property type="nucleotide sequence ID" value="NZ_VOEJ01000005.1"/>
</dbReference>
<keyword evidence="7" id="KW-1185">Reference proteome</keyword>
<dbReference type="InterPro" id="IPR006664">
    <property type="entry name" value="OMP_bac"/>
</dbReference>
<dbReference type="SUPFAM" id="SSF103088">
    <property type="entry name" value="OmpA-like"/>
    <property type="match status" value="1"/>
</dbReference>
<name>A0A563UC14_9SPHI</name>
<comment type="subcellular location">
    <subcellularLocation>
        <location evidence="1">Cell outer membrane</location>
    </subcellularLocation>
</comment>
<dbReference type="EMBL" id="VOEJ01000005">
    <property type="protein sequence ID" value="TWR28866.1"/>
    <property type="molecule type" value="Genomic_DNA"/>
</dbReference>
<evidence type="ECO:0000313" key="7">
    <source>
        <dbReference type="Proteomes" id="UP000320042"/>
    </source>
</evidence>
<dbReference type="InterPro" id="IPR050330">
    <property type="entry name" value="Bact_OuterMem_StrucFunc"/>
</dbReference>
<keyword evidence="2 4" id="KW-0472">Membrane</keyword>
<dbReference type="PANTHER" id="PTHR30329">
    <property type="entry name" value="STATOR ELEMENT OF FLAGELLAR MOTOR COMPLEX"/>
    <property type="match status" value="1"/>
</dbReference>
<organism evidence="6 7">
    <name type="scientific">Mucilaginibacter pallidiroseus</name>
    <dbReference type="NCBI Taxonomy" id="2599295"/>
    <lineage>
        <taxon>Bacteria</taxon>
        <taxon>Pseudomonadati</taxon>
        <taxon>Bacteroidota</taxon>
        <taxon>Sphingobacteriia</taxon>
        <taxon>Sphingobacteriales</taxon>
        <taxon>Sphingobacteriaceae</taxon>
        <taxon>Mucilaginibacter</taxon>
    </lineage>
</organism>